<gene>
    <name evidence="12" type="ORF">JOF56_000124</name>
</gene>
<keyword evidence="8 10" id="KW-1133">Transmembrane helix</keyword>
<dbReference type="SUPFAM" id="SSF56281">
    <property type="entry name" value="Metallo-hydrolase/oxidoreductase"/>
    <property type="match status" value="1"/>
</dbReference>
<dbReference type="InterPro" id="IPR052159">
    <property type="entry name" value="Competence_DNA_uptake"/>
</dbReference>
<evidence type="ECO:0000256" key="6">
    <source>
        <dbReference type="ARBA" id="ARBA00022801"/>
    </source>
</evidence>
<dbReference type="InterPro" id="IPR036866">
    <property type="entry name" value="RibonucZ/Hydroxyglut_hydro"/>
</dbReference>
<keyword evidence="5" id="KW-0479">Metal-binding</keyword>
<keyword evidence="7" id="KW-0862">Zinc</keyword>
<comment type="subcellular location">
    <subcellularLocation>
        <location evidence="2">Cell membrane</location>
        <topology evidence="2">Multi-pass membrane protein</topology>
    </subcellularLocation>
</comment>
<dbReference type="Pfam" id="PF00753">
    <property type="entry name" value="Lactamase_B"/>
    <property type="match status" value="1"/>
</dbReference>
<dbReference type="NCBIfam" id="TIGR00360">
    <property type="entry name" value="ComEC_N-term"/>
    <property type="match status" value="1"/>
</dbReference>
<proteinExistence type="predicted"/>
<evidence type="ECO:0000256" key="3">
    <source>
        <dbReference type="ARBA" id="ARBA00022475"/>
    </source>
</evidence>
<feature type="transmembrane region" description="Helical" evidence="10">
    <location>
        <begin position="160"/>
        <end position="176"/>
    </location>
</feature>
<evidence type="ECO:0000256" key="4">
    <source>
        <dbReference type="ARBA" id="ARBA00022692"/>
    </source>
</evidence>
<accession>A0ABS4T5K4</accession>
<dbReference type="PANTHER" id="PTHR30619:SF1">
    <property type="entry name" value="RECOMBINATION PROTEIN 2"/>
    <property type="match status" value="1"/>
</dbReference>
<evidence type="ECO:0000256" key="9">
    <source>
        <dbReference type="ARBA" id="ARBA00023136"/>
    </source>
</evidence>
<dbReference type="NCBIfam" id="TIGR00361">
    <property type="entry name" value="ComEC_Rec2"/>
    <property type="match status" value="1"/>
</dbReference>
<comment type="cofactor">
    <cofactor evidence="1">
        <name>Zn(2+)</name>
        <dbReference type="ChEBI" id="CHEBI:29105"/>
    </cofactor>
</comment>
<dbReference type="Pfam" id="PF03772">
    <property type="entry name" value="Competence"/>
    <property type="match status" value="1"/>
</dbReference>
<dbReference type="PANTHER" id="PTHR30619">
    <property type="entry name" value="DNA INTERNALIZATION/COMPETENCE PROTEIN COMEC/REC2"/>
    <property type="match status" value="1"/>
</dbReference>
<keyword evidence="6" id="KW-0378">Hydrolase</keyword>
<evidence type="ECO:0000256" key="8">
    <source>
        <dbReference type="ARBA" id="ARBA00022989"/>
    </source>
</evidence>
<evidence type="ECO:0000256" key="2">
    <source>
        <dbReference type="ARBA" id="ARBA00004651"/>
    </source>
</evidence>
<organism evidence="12 13">
    <name type="scientific">Kibdelosporangium banguiense</name>
    <dbReference type="NCBI Taxonomy" id="1365924"/>
    <lineage>
        <taxon>Bacteria</taxon>
        <taxon>Bacillati</taxon>
        <taxon>Actinomycetota</taxon>
        <taxon>Actinomycetes</taxon>
        <taxon>Pseudonocardiales</taxon>
        <taxon>Pseudonocardiaceae</taxon>
        <taxon>Kibdelosporangium</taxon>
    </lineage>
</organism>
<dbReference type="InterPro" id="IPR001018">
    <property type="entry name" value="Beta-lactamase_class-B_CS"/>
</dbReference>
<evidence type="ECO:0000259" key="11">
    <source>
        <dbReference type="SMART" id="SM00849"/>
    </source>
</evidence>
<keyword evidence="3" id="KW-1003">Cell membrane</keyword>
<dbReference type="InterPro" id="IPR004797">
    <property type="entry name" value="Competence_ComEC/Rec2"/>
</dbReference>
<keyword evidence="13" id="KW-1185">Reference proteome</keyword>
<feature type="transmembrane region" description="Helical" evidence="10">
    <location>
        <begin position="235"/>
        <end position="255"/>
    </location>
</feature>
<dbReference type="CDD" id="cd07731">
    <property type="entry name" value="ComA-like_MBL-fold"/>
    <property type="match status" value="1"/>
</dbReference>
<keyword evidence="9 10" id="KW-0472">Membrane</keyword>
<evidence type="ECO:0000256" key="10">
    <source>
        <dbReference type="SAM" id="Phobius"/>
    </source>
</evidence>
<dbReference type="InterPro" id="IPR004477">
    <property type="entry name" value="ComEC_N"/>
</dbReference>
<evidence type="ECO:0000256" key="7">
    <source>
        <dbReference type="ARBA" id="ARBA00022833"/>
    </source>
</evidence>
<feature type="transmembrane region" description="Helical" evidence="10">
    <location>
        <begin position="110"/>
        <end position="129"/>
    </location>
</feature>
<dbReference type="InterPro" id="IPR035681">
    <property type="entry name" value="ComA-like_MBL"/>
</dbReference>
<evidence type="ECO:0000313" key="12">
    <source>
        <dbReference type="EMBL" id="MBP2319739.1"/>
    </source>
</evidence>
<feature type="transmembrane region" description="Helical" evidence="10">
    <location>
        <begin position="136"/>
        <end position="154"/>
    </location>
</feature>
<comment type="caution">
    <text evidence="12">The sequence shown here is derived from an EMBL/GenBank/DDBJ whole genome shotgun (WGS) entry which is preliminary data.</text>
</comment>
<protein>
    <submittedName>
        <fullName evidence="12">Competence protein ComEC</fullName>
    </submittedName>
</protein>
<dbReference type="InterPro" id="IPR001279">
    <property type="entry name" value="Metallo-B-lactamas"/>
</dbReference>
<dbReference type="Gene3D" id="3.60.15.10">
    <property type="entry name" value="Ribonuclease Z/Hydroxyacylglutathione hydrolase-like"/>
    <property type="match status" value="1"/>
</dbReference>
<evidence type="ECO:0000313" key="13">
    <source>
        <dbReference type="Proteomes" id="UP001519332"/>
    </source>
</evidence>
<evidence type="ECO:0000256" key="5">
    <source>
        <dbReference type="ARBA" id="ARBA00022723"/>
    </source>
</evidence>
<dbReference type="SMART" id="SM00849">
    <property type="entry name" value="Lactamase_B"/>
    <property type="match status" value="1"/>
</dbReference>
<reference evidence="12 13" key="1">
    <citation type="submission" date="2021-03" db="EMBL/GenBank/DDBJ databases">
        <title>Sequencing the genomes of 1000 actinobacteria strains.</title>
        <authorList>
            <person name="Klenk H.-P."/>
        </authorList>
    </citation>
    <scope>NUCLEOTIDE SEQUENCE [LARGE SCALE GENOMIC DNA]</scope>
    <source>
        <strain evidence="12 13">DSM 46670</strain>
    </source>
</reference>
<sequence length="643" mass="66230">MSSTGSVLLLVPANGWADLLPGQEVQAEGQLAPGDTAVAVLRVRGPPEGVTPAPVWQQVAESMRAGLRRAAADVLGPESAGLLPALVVGDTSALPHRVVEEFRTAGMSHLLAVSGANLAIVGVATLLLLRALRVGPRWCAAGSGVMLVGFVVLAGPEPSVLRAAVMGGVGLLALIIGRERSALPALAASVIVLVLHDPAMSMNIGFVLSVLATGALVLVAAKWSRCLTGRGMPRLIAEALAVPAAAHLATAPVVAGMSGKVSLVAIGANLLAAPVVAPATVLGLLAALAAGGVPWLAEWFVWSAGPELYWMVTVGRHAAAIPGAAMDWPAGWWGGMLLAVVLVAAVLVLRRRRWRVLVLAMIAGLLVVLVPVKVLAPGWPPSGWSSVACDVGQGDAVVLATDEPGRAILVDTGPDPGAVAGCLDRLGVDRIPLVILSHLHADHVGGLSAVLAEHSVGAVAVGSGRLPVWAWRQVRSEAERTQVPVLWLTVGQRLDWPGLTVEVLGPGHVDTRQEGEASGTEINNASVVLRATTRSGRVLLTGDVEISAQTDLLDAGADLKADILKVPHHGSRYIVPEFLDAVRPRIALISVGAGNRYGHPNPGTLSRLASKGATVLRTDQDGDVAVVGELLVVRRGEPRGPPK</sequence>
<feature type="transmembrane region" description="Helical" evidence="10">
    <location>
        <begin position="275"/>
        <end position="296"/>
    </location>
</feature>
<name>A0ABS4T5K4_9PSEU</name>
<feature type="transmembrane region" description="Helical" evidence="10">
    <location>
        <begin position="206"/>
        <end position="223"/>
    </location>
</feature>
<keyword evidence="4 10" id="KW-0812">Transmembrane</keyword>
<evidence type="ECO:0000256" key="1">
    <source>
        <dbReference type="ARBA" id="ARBA00001947"/>
    </source>
</evidence>
<dbReference type="EMBL" id="JAGINW010000001">
    <property type="protein sequence ID" value="MBP2319739.1"/>
    <property type="molecule type" value="Genomic_DNA"/>
</dbReference>
<dbReference type="PROSITE" id="PS00743">
    <property type="entry name" value="BETA_LACTAMASE_B_1"/>
    <property type="match status" value="1"/>
</dbReference>
<feature type="transmembrane region" description="Helical" evidence="10">
    <location>
        <begin position="356"/>
        <end position="376"/>
    </location>
</feature>
<dbReference type="Proteomes" id="UP001519332">
    <property type="component" value="Unassembled WGS sequence"/>
</dbReference>
<feature type="transmembrane region" description="Helical" evidence="10">
    <location>
        <begin position="331"/>
        <end position="349"/>
    </location>
</feature>
<feature type="domain" description="Metallo-beta-lactamase" evidence="11">
    <location>
        <begin position="393"/>
        <end position="594"/>
    </location>
</feature>